<dbReference type="Gramene" id="HORVU.MOREX.r2.1HG0033640.1">
    <property type="protein sequence ID" value="HORVU.MOREX.r2.1HG0033640.1.CDS.1"/>
    <property type="gene ID" value="HORVU.MOREX.r2.1HG0033640"/>
</dbReference>
<evidence type="ECO:0000256" key="1">
    <source>
        <dbReference type="PROSITE-ProRule" id="PRU00042"/>
    </source>
</evidence>
<feature type="domain" description="C2H2-type" evidence="3">
    <location>
        <begin position="180"/>
        <end position="202"/>
    </location>
</feature>
<keyword evidence="1" id="KW-0863">Zinc-finger</keyword>
<evidence type="ECO:0000256" key="2">
    <source>
        <dbReference type="SAM" id="MobiDB-lite"/>
    </source>
</evidence>
<organism evidence="4 5">
    <name type="scientific">Hordeum vulgare subsp. vulgare</name>
    <name type="common">Domesticated barley</name>
    <dbReference type="NCBI Taxonomy" id="112509"/>
    <lineage>
        <taxon>Eukaryota</taxon>
        <taxon>Viridiplantae</taxon>
        <taxon>Streptophyta</taxon>
        <taxon>Embryophyta</taxon>
        <taxon>Tracheophyta</taxon>
        <taxon>Spermatophyta</taxon>
        <taxon>Magnoliopsida</taxon>
        <taxon>Liliopsida</taxon>
        <taxon>Poales</taxon>
        <taxon>Poaceae</taxon>
        <taxon>BOP clade</taxon>
        <taxon>Pooideae</taxon>
        <taxon>Triticodae</taxon>
        <taxon>Triticeae</taxon>
        <taxon>Hordeinae</taxon>
        <taxon>Hordeum</taxon>
    </lineage>
</organism>
<dbReference type="Proteomes" id="UP000011116">
    <property type="component" value="Chromosome 1H"/>
</dbReference>
<reference evidence="4" key="2">
    <citation type="submission" date="2020-10" db="EMBL/GenBank/DDBJ databases">
        <authorList>
            <person name="Scholz U."/>
            <person name="Mascher M."/>
            <person name="Fiebig A."/>
        </authorList>
    </citation>
    <scope>NUCLEOTIDE SEQUENCE [LARGE SCALE GENOMIC DNA]</scope>
    <source>
        <strain evidence="4">cv. Morex</strain>
    </source>
</reference>
<evidence type="ECO:0000313" key="5">
    <source>
        <dbReference type="Proteomes" id="UP000011116"/>
    </source>
</evidence>
<dbReference type="InterPro" id="IPR036236">
    <property type="entry name" value="Znf_C2H2_sf"/>
</dbReference>
<dbReference type="SMART" id="SM00355">
    <property type="entry name" value="ZnF_C2H2"/>
    <property type="match status" value="2"/>
</dbReference>
<protein>
    <recommendedName>
        <fullName evidence="3">C2H2-type domain-containing protein</fullName>
    </recommendedName>
</protein>
<name>A0A8I6X4N7_HORVV</name>
<dbReference type="PANTHER" id="PTHR47591">
    <property type="entry name" value="ZINC FINGER PROTEIN ZAT2-RELATED"/>
    <property type="match status" value="1"/>
</dbReference>
<dbReference type="PROSITE" id="PS50157">
    <property type="entry name" value="ZINC_FINGER_C2H2_2"/>
    <property type="match status" value="2"/>
</dbReference>
<dbReference type="EnsemblPlants" id="HORVU.MOREX.r3.1HG0043330.1">
    <property type="protein sequence ID" value="HORVU.MOREX.r3.1HG0043330.1.CDS1"/>
    <property type="gene ID" value="HORVU.MOREX.r3.1HG0043330"/>
</dbReference>
<keyword evidence="1" id="KW-0862">Zinc</keyword>
<dbReference type="PROSITE" id="PS00028">
    <property type="entry name" value="ZINC_FINGER_C2H2_1"/>
    <property type="match status" value="2"/>
</dbReference>
<evidence type="ECO:0000313" key="4">
    <source>
        <dbReference type="EnsemblPlants" id="HORVU.MOREX.r3.1HG0043330.1.CDS1"/>
    </source>
</evidence>
<feature type="region of interest" description="Disordered" evidence="2">
    <location>
        <begin position="1"/>
        <end position="70"/>
    </location>
</feature>
<dbReference type="GO" id="GO:0008270">
    <property type="term" value="F:zinc ion binding"/>
    <property type="evidence" value="ECO:0007669"/>
    <property type="project" value="UniProtKB-KW"/>
</dbReference>
<dbReference type="Gramene" id="HORVU.MOREX.r3.1HG0043330.1">
    <property type="protein sequence ID" value="HORVU.MOREX.r3.1HG0043330.1.CDS1"/>
    <property type="gene ID" value="HORVU.MOREX.r3.1HG0043330"/>
</dbReference>
<reference evidence="4" key="3">
    <citation type="submission" date="2022-01" db="UniProtKB">
        <authorList>
            <consortium name="EnsemblPlants"/>
        </authorList>
    </citation>
    <scope>IDENTIFICATION</scope>
    <source>
        <strain evidence="4">subsp. vulgare</strain>
    </source>
</reference>
<dbReference type="AlphaFoldDB" id="A0A8I6X4N7"/>
<sequence length="264" mass="27654">MEPPPEPAAPPPPPPPPPHPHETTLTLTLALPPPALASVLISPKPRGRRPRAEGGASPRPRCSPIGDTPPCTECGKRFPSWKALFGHMRCHPERQWRGITPPPAHFRHGVAGAPVTSAGPFTVQEREVASSLLMLSSARPGGSKGKKVVNAAAITPGGMESCGTLAFDSLMSGPANFDDHRCSVCDRGFASGQALGGHKRCHWDRGCLGVVVNAGAGSSGSPMSTDETAILDLNLPPPGPPPMRMNDQGSNLNDMLDLKLGYYG</sequence>
<keyword evidence="1" id="KW-0479">Metal-binding</keyword>
<proteinExistence type="predicted"/>
<reference evidence="5" key="1">
    <citation type="journal article" date="2012" name="Nature">
        <title>A physical, genetic and functional sequence assembly of the barley genome.</title>
        <authorList>
            <consortium name="The International Barley Genome Sequencing Consortium"/>
            <person name="Mayer K.F."/>
            <person name="Waugh R."/>
            <person name="Brown J.W."/>
            <person name="Schulman A."/>
            <person name="Langridge P."/>
            <person name="Platzer M."/>
            <person name="Fincher G.B."/>
            <person name="Muehlbauer G.J."/>
            <person name="Sato K."/>
            <person name="Close T.J."/>
            <person name="Wise R.P."/>
            <person name="Stein N."/>
        </authorList>
    </citation>
    <scope>NUCLEOTIDE SEQUENCE [LARGE SCALE GENOMIC DNA]</scope>
    <source>
        <strain evidence="5">cv. Morex</strain>
    </source>
</reference>
<dbReference type="PANTHER" id="PTHR47591:SF13">
    <property type="entry name" value="OS02G0293900 PROTEIN"/>
    <property type="match status" value="1"/>
</dbReference>
<feature type="compositionally biased region" description="Pro residues" evidence="2">
    <location>
        <begin position="1"/>
        <end position="18"/>
    </location>
</feature>
<feature type="domain" description="C2H2-type" evidence="3">
    <location>
        <begin position="69"/>
        <end position="96"/>
    </location>
</feature>
<dbReference type="InterPro" id="IPR013087">
    <property type="entry name" value="Znf_C2H2_type"/>
</dbReference>
<dbReference type="Pfam" id="PF13912">
    <property type="entry name" value="zf-C2H2_6"/>
    <property type="match status" value="2"/>
</dbReference>
<accession>A0A8I6X4N7</accession>
<evidence type="ECO:0000259" key="3">
    <source>
        <dbReference type="PROSITE" id="PS50157"/>
    </source>
</evidence>
<keyword evidence="5" id="KW-1185">Reference proteome</keyword>
<dbReference type="SUPFAM" id="SSF57667">
    <property type="entry name" value="beta-beta-alpha zinc fingers"/>
    <property type="match status" value="1"/>
</dbReference>